<dbReference type="Gramene" id="ONIVA02G20360.1">
    <property type="protein sequence ID" value="ONIVA02G20360.1"/>
    <property type="gene ID" value="ONIVA02G20360"/>
</dbReference>
<reference evidence="3" key="1">
    <citation type="submission" date="2015-04" db="UniProtKB">
        <authorList>
            <consortium name="EnsemblPlants"/>
        </authorList>
    </citation>
    <scope>IDENTIFICATION</scope>
    <source>
        <strain evidence="3">SL10</strain>
    </source>
</reference>
<keyword evidence="4" id="KW-1185">Reference proteome</keyword>
<feature type="compositionally biased region" description="Polar residues" evidence="2">
    <location>
        <begin position="80"/>
        <end position="92"/>
    </location>
</feature>
<evidence type="ECO:0000256" key="2">
    <source>
        <dbReference type="SAM" id="MobiDB-lite"/>
    </source>
</evidence>
<dbReference type="EnsemblPlants" id="ONIVA02G20360.1">
    <property type="protein sequence ID" value="ONIVA02G20360.1"/>
    <property type="gene ID" value="ONIVA02G20360"/>
</dbReference>
<evidence type="ECO:0000313" key="3">
    <source>
        <dbReference type="EnsemblPlants" id="ONIVA02G20360.1"/>
    </source>
</evidence>
<accession>A0A0E0G7F1</accession>
<dbReference type="OMA" id="PTRTMEA"/>
<reference evidence="3" key="2">
    <citation type="submission" date="2018-04" db="EMBL/GenBank/DDBJ databases">
        <title>OnivRS2 (Oryza nivara Reference Sequence Version 2).</title>
        <authorList>
            <person name="Zhang J."/>
            <person name="Kudrna D."/>
            <person name="Lee S."/>
            <person name="Talag J."/>
            <person name="Rajasekar S."/>
            <person name="Welchert J."/>
            <person name="Hsing Y.-I."/>
            <person name="Wing R.A."/>
        </authorList>
    </citation>
    <scope>NUCLEOTIDE SEQUENCE [LARGE SCALE GENOMIC DNA]</scope>
    <source>
        <strain evidence="3">SL10</strain>
    </source>
</reference>
<dbReference type="HOGENOM" id="CLU_1809299_0_0_1"/>
<dbReference type="AlphaFoldDB" id="A0A0E0G7F1"/>
<protein>
    <submittedName>
        <fullName evidence="3">Uncharacterized protein</fullName>
    </submittedName>
</protein>
<organism evidence="3">
    <name type="scientific">Oryza nivara</name>
    <name type="common">Indian wild rice</name>
    <name type="synonym">Oryza sativa f. spontanea</name>
    <dbReference type="NCBI Taxonomy" id="4536"/>
    <lineage>
        <taxon>Eukaryota</taxon>
        <taxon>Viridiplantae</taxon>
        <taxon>Streptophyta</taxon>
        <taxon>Embryophyta</taxon>
        <taxon>Tracheophyta</taxon>
        <taxon>Spermatophyta</taxon>
        <taxon>Magnoliopsida</taxon>
        <taxon>Liliopsida</taxon>
        <taxon>Poales</taxon>
        <taxon>Poaceae</taxon>
        <taxon>BOP clade</taxon>
        <taxon>Oryzoideae</taxon>
        <taxon>Oryzeae</taxon>
        <taxon>Oryzinae</taxon>
        <taxon>Oryza</taxon>
    </lineage>
</organism>
<dbReference type="Proteomes" id="UP000006591">
    <property type="component" value="Chromosome 2"/>
</dbReference>
<proteinExistence type="predicted"/>
<evidence type="ECO:0000313" key="4">
    <source>
        <dbReference type="Proteomes" id="UP000006591"/>
    </source>
</evidence>
<evidence type="ECO:0000256" key="1">
    <source>
        <dbReference type="SAM" id="Coils"/>
    </source>
</evidence>
<dbReference type="STRING" id="4536.A0A0E0G7F1"/>
<keyword evidence="1" id="KW-0175">Coiled coil</keyword>
<feature type="region of interest" description="Disordered" evidence="2">
    <location>
        <begin position="67"/>
        <end position="103"/>
    </location>
</feature>
<feature type="coiled-coil region" evidence="1">
    <location>
        <begin position="1"/>
        <end position="49"/>
    </location>
</feature>
<name>A0A0E0G7F1_ORYNI</name>
<sequence>MSEMEERLLAAVEKLAEKVERMGLIQEKLEAMDKKLEKQGERLDQVQTKVDLSMESLGQVHQEQIQVSQAVRRGAPSPIATPTRTLEGTSSVTRERPQVTIPNPVPTELGEVWEVGHFVAGLKDVLKTHVLSRLPETVSQAYH</sequence>